<keyword evidence="1" id="KW-0472">Membrane</keyword>
<gene>
    <name evidence="2" type="ORF">QR680_015922</name>
</gene>
<sequence>MEQCCVRRGTFYAILILLAVIFLLLCSMRIDRELENSTISPGVPKPKKKPLVHNVASTEKEKQYQELRHDMDDLMS</sequence>
<evidence type="ECO:0000313" key="2">
    <source>
        <dbReference type="EMBL" id="KAK0401695.1"/>
    </source>
</evidence>
<evidence type="ECO:0000313" key="3">
    <source>
        <dbReference type="Proteomes" id="UP001175271"/>
    </source>
</evidence>
<evidence type="ECO:0000256" key="1">
    <source>
        <dbReference type="SAM" id="Phobius"/>
    </source>
</evidence>
<dbReference type="AlphaFoldDB" id="A0AA39H9F1"/>
<keyword evidence="1" id="KW-1133">Transmembrane helix</keyword>
<keyword evidence="3" id="KW-1185">Reference proteome</keyword>
<protein>
    <submittedName>
        <fullName evidence="2">Uncharacterized protein</fullName>
    </submittedName>
</protein>
<dbReference type="EMBL" id="JAUCMV010000004">
    <property type="protein sequence ID" value="KAK0401695.1"/>
    <property type="molecule type" value="Genomic_DNA"/>
</dbReference>
<dbReference type="Proteomes" id="UP001175271">
    <property type="component" value="Unassembled WGS sequence"/>
</dbReference>
<keyword evidence="1" id="KW-0812">Transmembrane</keyword>
<comment type="caution">
    <text evidence="2">The sequence shown here is derived from an EMBL/GenBank/DDBJ whole genome shotgun (WGS) entry which is preliminary data.</text>
</comment>
<organism evidence="2 3">
    <name type="scientific">Steinernema hermaphroditum</name>
    <dbReference type="NCBI Taxonomy" id="289476"/>
    <lineage>
        <taxon>Eukaryota</taxon>
        <taxon>Metazoa</taxon>
        <taxon>Ecdysozoa</taxon>
        <taxon>Nematoda</taxon>
        <taxon>Chromadorea</taxon>
        <taxon>Rhabditida</taxon>
        <taxon>Tylenchina</taxon>
        <taxon>Panagrolaimomorpha</taxon>
        <taxon>Strongyloidoidea</taxon>
        <taxon>Steinernematidae</taxon>
        <taxon>Steinernema</taxon>
    </lineage>
</organism>
<feature type="transmembrane region" description="Helical" evidence="1">
    <location>
        <begin position="12"/>
        <end position="30"/>
    </location>
</feature>
<name>A0AA39H9F1_9BILA</name>
<accession>A0AA39H9F1</accession>
<proteinExistence type="predicted"/>
<reference evidence="2" key="1">
    <citation type="submission" date="2023-06" db="EMBL/GenBank/DDBJ databases">
        <title>Genomic analysis of the entomopathogenic nematode Steinernema hermaphroditum.</title>
        <authorList>
            <person name="Schwarz E.M."/>
            <person name="Heppert J.K."/>
            <person name="Baniya A."/>
            <person name="Schwartz H.T."/>
            <person name="Tan C.-H."/>
            <person name="Antoshechkin I."/>
            <person name="Sternberg P.W."/>
            <person name="Goodrich-Blair H."/>
            <person name="Dillman A.R."/>
        </authorList>
    </citation>
    <scope>NUCLEOTIDE SEQUENCE</scope>
    <source>
        <strain evidence="2">PS9179</strain>
        <tissue evidence="2">Whole animal</tissue>
    </source>
</reference>